<dbReference type="OrthoDB" id="381905at2157"/>
<dbReference type="STRING" id="1073996.SAMN05444271_106131"/>
<proteinExistence type="predicted"/>
<dbReference type="GeneID" id="35001032"/>
<protein>
    <submittedName>
        <fullName evidence="1">Uncharacterized protein</fullName>
    </submittedName>
</protein>
<gene>
    <name evidence="1" type="ORF">SAMN05444271_106131</name>
</gene>
<accession>A0A1H6SXH4</accession>
<sequence length="378" mass="42460">MSSDNRNASEKAIEDVLAKYPNITESVLNYQPDSLTFLARQQSVKVGRTDLLFLSGDELLLIELKAESATQAHVEQLEEYRDHYEQVVIGEKYPSASNLVPILLAPEISDRIRSACSNRGLRAVDFDIGDVLQQFENQLFTGHAMFENKPVSTGVASLHLISGLIGFLGESDVPKTKNDCVNNLERIAKRPSWNHPDARMGQFIRLGIRLNLIQQIGKPPLTQVSQLRVSHDDKLLLTERGQTYYQEMLDGPERVPPLSVSQADVITELLYERPFYSDVTTGMVVFLDTVYDLSRSSDRVSSDALEEWYPKKSGRSWSGESPSSLVDWYGNYLDEIGLISKVSLTGGNGYYHHLTPEGARMLSYLQVDIGKEMIRAQQ</sequence>
<organism evidence="1 2">
    <name type="scientific">Halohasta litchfieldiae</name>
    <dbReference type="NCBI Taxonomy" id="1073996"/>
    <lineage>
        <taxon>Archaea</taxon>
        <taxon>Methanobacteriati</taxon>
        <taxon>Methanobacteriota</taxon>
        <taxon>Stenosarchaea group</taxon>
        <taxon>Halobacteria</taxon>
        <taxon>Halobacteriales</taxon>
        <taxon>Haloferacaceae</taxon>
        <taxon>Halohasta</taxon>
    </lineage>
</organism>
<dbReference type="AlphaFoldDB" id="A0A1H6SXH4"/>
<evidence type="ECO:0000313" key="1">
    <source>
        <dbReference type="EMBL" id="SEI72603.1"/>
    </source>
</evidence>
<name>A0A1H6SXH4_9EURY</name>
<reference evidence="1 2" key="1">
    <citation type="submission" date="2016-10" db="EMBL/GenBank/DDBJ databases">
        <authorList>
            <person name="de Groot N.N."/>
        </authorList>
    </citation>
    <scope>NUCLEOTIDE SEQUENCE [LARGE SCALE GENOMIC DNA]</scope>
    <source>
        <strain evidence="1 2">DSM 22187</strain>
    </source>
</reference>
<dbReference type="RefSeq" id="WP_089671581.1">
    <property type="nucleotide sequence ID" value="NZ_CP024845.1"/>
</dbReference>
<dbReference type="GO" id="GO:0003676">
    <property type="term" value="F:nucleic acid binding"/>
    <property type="evidence" value="ECO:0007669"/>
    <property type="project" value="InterPro"/>
</dbReference>
<accession>A0A2H4PY43</accession>
<dbReference type="Proteomes" id="UP000198888">
    <property type="component" value="Unassembled WGS sequence"/>
</dbReference>
<dbReference type="Gene3D" id="3.40.1350.10">
    <property type="match status" value="1"/>
</dbReference>
<dbReference type="KEGG" id="hae:halTADL_0201"/>
<dbReference type="EMBL" id="FNYR01000006">
    <property type="protein sequence ID" value="SEI72603.1"/>
    <property type="molecule type" value="Genomic_DNA"/>
</dbReference>
<dbReference type="InterPro" id="IPR011856">
    <property type="entry name" value="tRNA_endonuc-like_dom_sf"/>
</dbReference>
<evidence type="ECO:0000313" key="2">
    <source>
        <dbReference type="Proteomes" id="UP000198888"/>
    </source>
</evidence>
<keyword evidence="2" id="KW-1185">Reference proteome</keyword>